<gene>
    <name evidence="2" type="ORF">PGAL8A_00212800</name>
</gene>
<dbReference type="VEuPathDB" id="PlasmoDB:PGAL8A_00212800"/>
<dbReference type="GeneID" id="39730655"/>
<protein>
    <submittedName>
        <fullName evidence="2">RAP protein, putative</fullName>
    </submittedName>
</protein>
<feature type="domain" description="RAP" evidence="1">
    <location>
        <begin position="1492"/>
        <end position="1563"/>
    </location>
</feature>
<reference evidence="2" key="1">
    <citation type="submission" date="2015-04" db="EMBL/GenBank/DDBJ databases">
        <authorList>
            <consortium name="Pathogen Informatics"/>
        </authorList>
    </citation>
    <scope>NUCLEOTIDE SEQUENCE [LARGE SCALE GENOMIC DNA]</scope>
    <source>
        <strain evidence="2">8A</strain>
    </source>
</reference>
<proteinExistence type="predicted"/>
<dbReference type="OMA" id="TMAWAYA"/>
<sequence length="1582" mass="190986">MLKVYNLTIKLNKKCEFYFKKNFSIKKEDTLKAIKINKEIIKSSNVLEIIKIIKVNGKNANIINYVTFFHRLMQIINKNNIIYLKNKKYIDAEIEEKIKVFFKYLNDNKNIKKINNYNKRLFSSFLWSFSKYLCLLNENKKNLDILNNLKNCNNKNENTKFFQNNEENENTFKDNDNRSYKNIYENNLFLRDYDKCNKRKHTLCKDLNYKNYIKTNEEKENSLFIRKYNEFNLNKHYLFNIYDINLLYRYANVYLSSLNPSRYVIVIWSLSKLNKDNKEIHEKYWKRSLSLIPSLKKKEIIILLYSYSYVNFSNFYFYMKIKNFIIEKKIYKKIINEKNYESIINMLLAYSNQNIFFADLFERTINYMLKTKLFFNSLKNKELITLLFCICKCPFLYMNDENKYNILKKNLLKKNILLYELLKKKIMKRCNLKNLEENVQIYKSIDSINKKTTETKTVNIFTLENIIIIIWSLSLKYIYSAKLFLYSFIKINNLIKNENGIYNNYHILTNFYLSFLSFILDDETYINLYFNKEEKNSLSILNDNINIFMNNFDILKKSINMNQRKNNVEISNMQKSIFFLVKNFEWSKNVNTILEYKNPLNISIDILLYKKIYSSNDLNGIKKLKEQKIINERNEKCKHMNNTDNINRNISNSSIIYNNNRFNIFSIKNKNLNRIPFYFFLNTKGYFSTNFHNKSDKIRETSETLHKQGLIVYSKKKTYSCIDNNNNDNNSNDIVINLYQYIERMKNLNLKYTPNELQEIYKDLLSFFNTHFKYIRKCDVISFFYKFSSFFVIFYDIKCDMSLIQLFKIFAFYHNFTFSVFKKKEKIVNLFIDTSWTYFRYIKYLKFLSEKTNTNKILLKELGEIKLLLSEEINIVMKIFNIIKKKIIEENILNDISSKNMTLLISIFLYVKDSEDIISYLKRNNFNNVTFSIKDITFILRALSKCEIACGIENFFCKKFVENMENCKVKDLVEFTYLCAELKINNDFIRDGITRKIISDVYLRTHIEEKESKLNKRSNDSDETFDKSSNFCKLKFIEIFQHDQLAFFIRNCYRMHCFDKKFFDLLCDTTLKKYSDLDIKSLCIILPCFARIYCLHKYEDSYPEKEIEKKKNKMKIKKEYDNYLEKRINNCKYNIPLSLKKLIKYSEKKVINNKNISFYNLCYYMEAITLLKIENKNLYNLSIRETLKKIQNFSYNEKEVKLLGKILWCLSYYHKTEFLFSIKITNFILDYKIYENVIPENFISIFSYYIKSKVYNKKLFKSMGEIILLNISLNDYFSKKEKKKKFFKLNVVTELYATMSWAYAFTFCNMNIIKNEKEEKKKSISNNLSENDSIFIEKIYNYIFNEIKILQNYENVSFLLLARFFWGISVANLINQNFLNFLNIYKWNDIKIDEQNAMHLHMIYILWLRIKYCDSNFEISNNFLQFKDKIILLFKKKNISKRNIIKNNISNFHRQISHILDKFNVKYENEHITEDFLSIDIIIKNENFPDKIAIEVDGPSHHLLLLDDINNTNSQNIKKQYIKCGTTYFKTWLLEKSGWVVINIPSYKWNKLSNKDKNNYLIQKLSSSSKYLKNFFEKYKEI</sequence>
<accession>A0A1J1GQK0</accession>
<dbReference type="RefSeq" id="XP_028527546.1">
    <property type="nucleotide sequence ID" value="XM_028670833.1"/>
</dbReference>
<organism evidence="2 3">
    <name type="scientific">Plasmodium gallinaceum</name>
    <dbReference type="NCBI Taxonomy" id="5849"/>
    <lineage>
        <taxon>Eukaryota</taxon>
        <taxon>Sar</taxon>
        <taxon>Alveolata</taxon>
        <taxon>Apicomplexa</taxon>
        <taxon>Aconoidasida</taxon>
        <taxon>Haemosporida</taxon>
        <taxon>Plasmodiidae</taxon>
        <taxon>Plasmodium</taxon>
        <taxon>Plasmodium (Haemamoeba)</taxon>
    </lineage>
</organism>
<evidence type="ECO:0000313" key="3">
    <source>
        <dbReference type="Proteomes" id="UP000220797"/>
    </source>
</evidence>
<dbReference type="PROSITE" id="PS51286">
    <property type="entry name" value="RAP"/>
    <property type="match status" value="1"/>
</dbReference>
<dbReference type="Proteomes" id="UP000220797">
    <property type="component" value="Unassembled WGS sequence"/>
</dbReference>
<dbReference type="InterPro" id="IPR013584">
    <property type="entry name" value="RAP"/>
</dbReference>
<dbReference type="Pfam" id="PF08373">
    <property type="entry name" value="RAP"/>
    <property type="match status" value="1"/>
</dbReference>
<evidence type="ECO:0000259" key="1">
    <source>
        <dbReference type="PROSITE" id="PS51286"/>
    </source>
</evidence>
<dbReference type="SMART" id="SM00952">
    <property type="entry name" value="RAP"/>
    <property type="match status" value="1"/>
</dbReference>
<evidence type="ECO:0000313" key="2">
    <source>
        <dbReference type="EMBL" id="CRG94731.1"/>
    </source>
</evidence>
<dbReference type="EMBL" id="CVMV01000032">
    <property type="protein sequence ID" value="CRG94731.1"/>
    <property type="molecule type" value="Genomic_DNA"/>
</dbReference>
<keyword evidence="3" id="KW-1185">Reference proteome</keyword>
<name>A0A1J1GQK0_PLAGA</name>
<comment type="caution">
    <text evidence="2">The sequence shown here is derived from an EMBL/GenBank/DDBJ whole genome shotgun (WGS) entry which is preliminary data.</text>
</comment>
<dbReference type="OrthoDB" id="2019031at2759"/>